<evidence type="ECO:0000256" key="3">
    <source>
        <dbReference type="ARBA" id="ARBA00023187"/>
    </source>
</evidence>
<organism evidence="7 8">
    <name type="scientific">Tetrapyrgos nigripes</name>
    <dbReference type="NCBI Taxonomy" id="182062"/>
    <lineage>
        <taxon>Eukaryota</taxon>
        <taxon>Fungi</taxon>
        <taxon>Dikarya</taxon>
        <taxon>Basidiomycota</taxon>
        <taxon>Agaricomycotina</taxon>
        <taxon>Agaricomycetes</taxon>
        <taxon>Agaricomycetidae</taxon>
        <taxon>Agaricales</taxon>
        <taxon>Marasmiineae</taxon>
        <taxon>Marasmiaceae</taxon>
        <taxon>Tetrapyrgos</taxon>
    </lineage>
</organism>
<keyword evidence="2" id="KW-0507">mRNA processing</keyword>
<dbReference type="OrthoDB" id="21470at2759"/>
<dbReference type="InterPro" id="IPR001374">
    <property type="entry name" value="R3H_dom"/>
</dbReference>
<accession>A0A8H5C7N4</accession>
<dbReference type="Pfam" id="PF01424">
    <property type="entry name" value="R3H"/>
    <property type="match status" value="1"/>
</dbReference>
<evidence type="ECO:0000259" key="6">
    <source>
        <dbReference type="PROSITE" id="PS51061"/>
    </source>
</evidence>
<sequence length="981" mass="108928">MKRGRSNRGNQGIPGQFRGGSPRGNRGRGRAGVKDEVAVIMVGQEDISQQPKQISFSRCGQRATLIHHPEEGEEEEESGPIFLQQILHEDLDLEATPQEEEVGEEEEDLAVTVAVDEEPIVFVPSTQARFLFQEEEELIQPIVEEVGDEEQAHVPTADRVARVFSGNFKPSIENEDSDGSDQEQLEEIDFADLGTFREAVEKSAAEGTLASTQIETEVEEKFTGTYQTTQSTSTTVQMETETTTFSSHSKTVVNMNVDEPAPEALAVAEMSLSEPQRDPIPGFVIDTTPATRPEDIHTGAKPTVPTHASTVNTPPVIDGDEEVIVYVAPHPRSGRITPAPVTDNNDIQPTLSNLSILTGRPIGSSIPEAGPAPILDSISFSTLGQTASGSRSTADGSLAHNEEVPTGITDSPNVPDTQPEAGPSHSHTHTHTRKPPVFVANQHTPVKLKMRQRGKWAAKQRQQRKGRSLFASRGADVSEAQLRDWKVDPRGDERRRGDSDVDWGDEDDEIEEREGEEDEEVRAVVKDGVTSLRVVSVSKEKGKAKESTGAEGMDVDPELEMDIEAMKRFAAGMGGPDAGRFVTMDDIEVEKRIQEEDEESDDGTEDDDDDEDDEDEEDEEVEEILEMEEELLVAEAGGLSLEDEDEDGLEDDEESDNDDEQSPKSSFQARLDRIRKASRQNGKGKGKAVLNDDFSDDDDDDWLRNRSWAEEDDEFIAHIHDIIDENEDIMFGRDRVGKKKLFRAIQDGDFGDVDGFMDVGKPARKRKDKAKDLPPDLAELWERDRKKKAIRKQERELLKLQAAADPLAPKKGGKKGRKAMLAAAKLDPTITVVPNRVIDMTTLVQQIRRFLDDLDGPLSMSLPPCNKHTRKMIHDLANAFNLKSISKGRGDARYTTLTKTTRSGIQINEKKVARIVRRVEEWISLAALVMAGKEAVRRAERGCPNIEKEKRLARRHQRLTKEMLGLECWLLWAGQRVIVLG</sequence>
<dbReference type="PANTHER" id="PTHR14195">
    <property type="entry name" value="G PATCH DOMAIN CONTAINING PROTEIN 2"/>
    <property type="match status" value="1"/>
</dbReference>
<dbReference type="InterPro" id="IPR051189">
    <property type="entry name" value="Splicing_assoc_domain"/>
</dbReference>
<feature type="region of interest" description="Disordered" evidence="5">
    <location>
        <begin position="297"/>
        <end position="316"/>
    </location>
</feature>
<evidence type="ECO:0000313" key="8">
    <source>
        <dbReference type="Proteomes" id="UP000559256"/>
    </source>
</evidence>
<reference evidence="7 8" key="1">
    <citation type="journal article" date="2020" name="ISME J.">
        <title>Uncovering the hidden diversity of litter-decomposition mechanisms in mushroom-forming fungi.</title>
        <authorList>
            <person name="Floudas D."/>
            <person name="Bentzer J."/>
            <person name="Ahren D."/>
            <person name="Johansson T."/>
            <person name="Persson P."/>
            <person name="Tunlid A."/>
        </authorList>
    </citation>
    <scope>NUCLEOTIDE SEQUENCE [LARGE SCALE GENOMIC DNA]</scope>
    <source>
        <strain evidence="7 8">CBS 291.85</strain>
    </source>
</reference>
<dbReference type="Proteomes" id="UP000559256">
    <property type="component" value="Unassembled WGS sequence"/>
</dbReference>
<feature type="compositionally biased region" description="Basic and acidic residues" evidence="5">
    <location>
        <begin position="481"/>
        <end position="499"/>
    </location>
</feature>
<comment type="subcellular location">
    <subcellularLocation>
        <location evidence="1">Nucleus</location>
    </subcellularLocation>
</comment>
<dbReference type="AlphaFoldDB" id="A0A8H5C7N4"/>
<feature type="region of interest" description="Disordered" evidence="5">
    <location>
        <begin position="536"/>
        <end position="557"/>
    </location>
</feature>
<feature type="compositionally biased region" description="Acidic residues" evidence="5">
    <location>
        <begin position="595"/>
        <end position="632"/>
    </location>
</feature>
<keyword evidence="4" id="KW-0539">Nucleus</keyword>
<feature type="compositionally biased region" description="Acidic residues" evidence="5">
    <location>
        <begin position="641"/>
        <end position="660"/>
    </location>
</feature>
<gene>
    <name evidence="7" type="ORF">D9758_014795</name>
</gene>
<evidence type="ECO:0000256" key="1">
    <source>
        <dbReference type="ARBA" id="ARBA00004123"/>
    </source>
</evidence>
<feature type="compositionally biased region" description="Polar residues" evidence="5">
    <location>
        <begin position="384"/>
        <end position="395"/>
    </location>
</feature>
<dbReference type="GO" id="GO:0005634">
    <property type="term" value="C:nucleus"/>
    <property type="evidence" value="ECO:0007669"/>
    <property type="project" value="UniProtKB-SubCell"/>
</dbReference>
<dbReference type="CDD" id="cd02646">
    <property type="entry name" value="R3H_G-patch"/>
    <property type="match status" value="1"/>
</dbReference>
<dbReference type="InterPro" id="IPR034082">
    <property type="entry name" value="R3H_G-patch"/>
</dbReference>
<dbReference type="GO" id="GO:0006397">
    <property type="term" value="P:mRNA processing"/>
    <property type="evidence" value="ECO:0007669"/>
    <property type="project" value="UniProtKB-KW"/>
</dbReference>
<evidence type="ECO:0000256" key="2">
    <source>
        <dbReference type="ARBA" id="ARBA00022664"/>
    </source>
</evidence>
<keyword evidence="8" id="KW-1185">Reference proteome</keyword>
<dbReference type="GO" id="GO:0003676">
    <property type="term" value="F:nucleic acid binding"/>
    <property type="evidence" value="ECO:0007669"/>
    <property type="project" value="UniProtKB-UniRule"/>
</dbReference>
<feature type="region of interest" description="Disordered" evidence="5">
    <location>
        <begin position="384"/>
        <end position="524"/>
    </location>
</feature>
<dbReference type="GO" id="GO:0008380">
    <property type="term" value="P:RNA splicing"/>
    <property type="evidence" value="ECO:0007669"/>
    <property type="project" value="UniProtKB-KW"/>
</dbReference>
<feature type="compositionally biased region" description="Basic residues" evidence="5">
    <location>
        <begin position="446"/>
        <end position="467"/>
    </location>
</feature>
<feature type="compositionally biased region" description="Basic residues" evidence="5">
    <location>
        <begin position="676"/>
        <end position="686"/>
    </location>
</feature>
<name>A0A8H5C7N4_9AGAR</name>
<keyword evidence="3" id="KW-0508">mRNA splicing</keyword>
<feature type="domain" description="R3H" evidence="6">
    <location>
        <begin position="837"/>
        <end position="901"/>
    </location>
</feature>
<evidence type="ECO:0000313" key="7">
    <source>
        <dbReference type="EMBL" id="KAF5335633.1"/>
    </source>
</evidence>
<dbReference type="SMART" id="SM00393">
    <property type="entry name" value="R3H"/>
    <property type="match status" value="1"/>
</dbReference>
<evidence type="ECO:0000256" key="4">
    <source>
        <dbReference type="ARBA" id="ARBA00023242"/>
    </source>
</evidence>
<dbReference type="PROSITE" id="PS51061">
    <property type="entry name" value="R3H"/>
    <property type="match status" value="1"/>
</dbReference>
<comment type="caution">
    <text evidence="7">The sequence shown here is derived from an EMBL/GenBank/DDBJ whole genome shotgun (WGS) entry which is preliminary data.</text>
</comment>
<evidence type="ECO:0000256" key="5">
    <source>
        <dbReference type="SAM" id="MobiDB-lite"/>
    </source>
</evidence>
<feature type="compositionally biased region" description="Acidic residues" evidence="5">
    <location>
        <begin position="500"/>
        <end position="520"/>
    </location>
</feature>
<proteinExistence type="predicted"/>
<feature type="region of interest" description="Disordered" evidence="5">
    <location>
        <begin position="1"/>
        <end position="32"/>
    </location>
</feature>
<dbReference type="Gene3D" id="3.30.1370.50">
    <property type="entry name" value="R3H-like domain"/>
    <property type="match status" value="1"/>
</dbReference>
<dbReference type="SUPFAM" id="SSF82708">
    <property type="entry name" value="R3H domain"/>
    <property type="match status" value="1"/>
</dbReference>
<feature type="compositionally biased region" description="Basic and acidic residues" evidence="5">
    <location>
        <begin position="538"/>
        <end position="548"/>
    </location>
</feature>
<dbReference type="EMBL" id="JAACJM010000238">
    <property type="protein sequence ID" value="KAF5335633.1"/>
    <property type="molecule type" value="Genomic_DNA"/>
</dbReference>
<feature type="region of interest" description="Disordered" evidence="5">
    <location>
        <begin position="572"/>
        <end position="700"/>
    </location>
</feature>
<dbReference type="InterPro" id="IPR036867">
    <property type="entry name" value="R3H_dom_sf"/>
</dbReference>
<protein>
    <recommendedName>
        <fullName evidence="6">R3H domain-containing protein</fullName>
    </recommendedName>
</protein>